<dbReference type="InterPro" id="IPR016040">
    <property type="entry name" value="NAD(P)-bd_dom"/>
</dbReference>
<evidence type="ECO:0000313" key="2">
    <source>
        <dbReference type="EMBL" id="RQW09194.1"/>
    </source>
</evidence>
<dbReference type="Proteomes" id="UP000282529">
    <property type="component" value="Unassembled WGS sequence"/>
</dbReference>
<dbReference type="EMBL" id="RQPI01000015">
    <property type="protein sequence ID" value="RQW09194.1"/>
    <property type="molecule type" value="Genomic_DNA"/>
</dbReference>
<reference evidence="2 3" key="1">
    <citation type="submission" date="2018-11" db="EMBL/GenBank/DDBJ databases">
        <title>Genome sequence of strain 7197.</title>
        <authorList>
            <person name="Gao J."/>
            <person name="Sun J."/>
        </authorList>
    </citation>
    <scope>NUCLEOTIDE SEQUENCE [LARGE SCALE GENOMIC DNA]</scope>
    <source>
        <strain evidence="2 3">7197</strain>
    </source>
</reference>
<evidence type="ECO:0000259" key="1">
    <source>
        <dbReference type="Pfam" id="PF13460"/>
    </source>
</evidence>
<dbReference type="InterPro" id="IPR051606">
    <property type="entry name" value="Polyketide_Oxido-like"/>
</dbReference>
<dbReference type="GO" id="GO:0004074">
    <property type="term" value="F:biliverdin reductase [NAD(P)H] activity"/>
    <property type="evidence" value="ECO:0007669"/>
    <property type="project" value="TreeGrafter"/>
</dbReference>
<feature type="domain" description="NAD(P)-binding" evidence="1">
    <location>
        <begin position="13"/>
        <end position="201"/>
    </location>
</feature>
<dbReference type="GO" id="GO:0042602">
    <property type="term" value="F:riboflavin reductase (NADPH) activity"/>
    <property type="evidence" value="ECO:0007669"/>
    <property type="project" value="TreeGrafter"/>
</dbReference>
<protein>
    <submittedName>
        <fullName evidence="2">NAD-dependent epimerase/dehydratase family protein</fullName>
    </submittedName>
</protein>
<organism evidence="2 3">
    <name type="scientific">Paenibacillus rhizophilus</name>
    <dbReference type="NCBI Taxonomy" id="1850366"/>
    <lineage>
        <taxon>Bacteria</taxon>
        <taxon>Bacillati</taxon>
        <taxon>Bacillota</taxon>
        <taxon>Bacilli</taxon>
        <taxon>Bacillales</taxon>
        <taxon>Paenibacillaceae</taxon>
        <taxon>Paenibacillus</taxon>
    </lineage>
</organism>
<gene>
    <name evidence="2" type="ORF">EH198_20095</name>
</gene>
<evidence type="ECO:0000313" key="3">
    <source>
        <dbReference type="Proteomes" id="UP000282529"/>
    </source>
</evidence>
<keyword evidence="3" id="KW-1185">Reference proteome</keyword>
<proteinExistence type="predicted"/>
<dbReference type="OrthoDB" id="9790734at2"/>
<accession>A0A3N9P290</accession>
<dbReference type="SUPFAM" id="SSF51735">
    <property type="entry name" value="NAD(P)-binding Rossmann-fold domains"/>
    <property type="match status" value="1"/>
</dbReference>
<dbReference type="Pfam" id="PF13460">
    <property type="entry name" value="NAD_binding_10"/>
    <property type="match status" value="1"/>
</dbReference>
<comment type="caution">
    <text evidence="2">The sequence shown here is derived from an EMBL/GenBank/DDBJ whole genome shotgun (WGS) entry which is preliminary data.</text>
</comment>
<sequence>MLLETLNVIAIIGGTGRAGRYLAQKALESGYSVRMLARNPDKATIKDDRLQVIAGDARNEQDIRSLLEGCHAVINTFGQPVKDTPLYSSVTHTVLTVMQEYGITRYIGVAGGSLNVQGDKKSFLNRIASTLFSILLSKMIADRKKELDLLMKSDIQWTLVRLPFVVEGLETSHIKENLRDIPGRNITNSDIAKFLVGQVNEMKYVKRTPCISN</sequence>
<name>A0A3N9P290_9BACL</name>
<dbReference type="InterPro" id="IPR036291">
    <property type="entry name" value="NAD(P)-bd_dom_sf"/>
</dbReference>
<dbReference type="PANTHER" id="PTHR43355">
    <property type="entry name" value="FLAVIN REDUCTASE (NADPH)"/>
    <property type="match status" value="1"/>
</dbReference>
<dbReference type="Gene3D" id="3.40.50.720">
    <property type="entry name" value="NAD(P)-binding Rossmann-like Domain"/>
    <property type="match status" value="1"/>
</dbReference>
<dbReference type="PANTHER" id="PTHR43355:SF2">
    <property type="entry name" value="FLAVIN REDUCTASE (NADPH)"/>
    <property type="match status" value="1"/>
</dbReference>
<dbReference type="AlphaFoldDB" id="A0A3N9P290"/>